<dbReference type="RefSeq" id="WP_149511238.1">
    <property type="nucleotide sequence ID" value="NZ_VDFC01000034.1"/>
</dbReference>
<organism evidence="2 3">
    <name type="scientific">Streptomyces apricus</name>
    <dbReference type="NCBI Taxonomy" id="1828112"/>
    <lineage>
        <taxon>Bacteria</taxon>
        <taxon>Bacillati</taxon>
        <taxon>Actinomycetota</taxon>
        <taxon>Actinomycetes</taxon>
        <taxon>Kitasatosporales</taxon>
        <taxon>Streptomycetaceae</taxon>
        <taxon>Streptomyces</taxon>
    </lineage>
</organism>
<dbReference type="Pfam" id="PF21962">
    <property type="entry name" value="DUF6924"/>
    <property type="match status" value="1"/>
</dbReference>
<accession>A0A5B0BFB9</accession>
<sequence length="160" mass="17674">MKVLPEIVGRDEFDALVVRTDYSDEAAWRAVTTELAQPWGDDGEYESSVHIVDDPVWSGATPDEVLDAVRKDENLSVVFLADPVTMGSAHRALLALDVFDEEDLDPVYDQDLIDAPPPREFRTVPVGVHDIHANLAIANMDFAEFAESASADPECVYRSL</sequence>
<evidence type="ECO:0000313" key="3">
    <source>
        <dbReference type="Proteomes" id="UP000324965"/>
    </source>
</evidence>
<keyword evidence="3" id="KW-1185">Reference proteome</keyword>
<name>A0A5B0BFB9_9ACTN</name>
<comment type="caution">
    <text evidence="2">The sequence shown here is derived from an EMBL/GenBank/DDBJ whole genome shotgun (WGS) entry which is preliminary data.</text>
</comment>
<gene>
    <name evidence="2" type="ORF">FGF04_11705</name>
</gene>
<dbReference type="InterPro" id="IPR053832">
    <property type="entry name" value="DUF6924"/>
</dbReference>
<proteinExistence type="predicted"/>
<feature type="domain" description="DUF6924" evidence="1">
    <location>
        <begin position="15"/>
        <end position="159"/>
    </location>
</feature>
<evidence type="ECO:0000259" key="1">
    <source>
        <dbReference type="Pfam" id="PF21962"/>
    </source>
</evidence>
<protein>
    <recommendedName>
        <fullName evidence="1">DUF6924 domain-containing protein</fullName>
    </recommendedName>
</protein>
<evidence type="ECO:0000313" key="2">
    <source>
        <dbReference type="EMBL" id="KAA0939305.1"/>
    </source>
</evidence>
<dbReference type="OrthoDB" id="7854965at2"/>
<reference evidence="2 3" key="1">
    <citation type="submission" date="2019-05" db="EMBL/GenBank/DDBJ databases">
        <authorList>
            <person name="Hariharan J."/>
            <person name="Choudoir M.J."/>
            <person name="Diebold P."/>
            <person name="Panke-Buisse K."/>
            <person name="Buckley D.H."/>
        </authorList>
    </citation>
    <scope>NUCLEOTIDE SEQUENCE [LARGE SCALE GENOMIC DNA]</scope>
    <source>
        <strain evidence="2 3">SUN51</strain>
    </source>
</reference>
<dbReference type="Proteomes" id="UP000324965">
    <property type="component" value="Unassembled WGS sequence"/>
</dbReference>
<dbReference type="EMBL" id="VDFC01000034">
    <property type="protein sequence ID" value="KAA0939305.1"/>
    <property type="molecule type" value="Genomic_DNA"/>
</dbReference>
<dbReference type="AlphaFoldDB" id="A0A5B0BFB9"/>